<sequence length="423" mass="45590">MSDVLAPPERCDVLVVGGGPAGSATAHWLAAAGRDVVVVEKKTFPREKTCGDGLTPRAVKQLTDMGLADRLAHTHRYDGLRAVAHGITLELQWPSHPTYPSHGFVVRRRELDALVADSAVAKGAVLHTGTEAVRPLQRDGLVVGAVVKDKETGRSREVHARYVVVADGANSRFGRALGTARNRSYPMGIAIRTYFESPLHDDPWIESALDVRDRQGRSLPGYGWIFPVGDGTINVGIGLLSTFKGYREVNTSHLMAEFAATAPSYWGIDPDNPTCAPTGGRIPMAQSITPKIGPTWVAVGDAAGSVNPFNGEGIDYAYETGRLVAELLDQSLADGDGMALQRYPALVAEEYGLYFRVARLFSVLIGNPAVMRELTRVGMQSRSLMEWVLRIMANLLRDDELGPAEAAYRAAAALVRVVPEPAA</sequence>
<accession>A0AAE9Y508</accession>
<dbReference type="PANTHER" id="PTHR42685:SF22">
    <property type="entry name" value="CONDITIONED MEDIUM FACTOR RECEPTOR 1"/>
    <property type="match status" value="1"/>
</dbReference>
<dbReference type="EMBL" id="CP116942">
    <property type="protein sequence ID" value="WCO66740.1"/>
    <property type="molecule type" value="Genomic_DNA"/>
</dbReference>
<dbReference type="RefSeq" id="WP_272736262.1">
    <property type="nucleotide sequence ID" value="NZ_CP116942.1"/>
</dbReference>
<dbReference type="Gene3D" id="3.50.50.60">
    <property type="entry name" value="FAD/NAD(P)-binding domain"/>
    <property type="match status" value="1"/>
</dbReference>
<dbReference type="Proteomes" id="UP001216390">
    <property type="component" value="Chromosome"/>
</dbReference>
<organism evidence="2 3">
    <name type="scientific">Iamia majanohamensis</name>
    <dbReference type="NCBI Taxonomy" id="467976"/>
    <lineage>
        <taxon>Bacteria</taxon>
        <taxon>Bacillati</taxon>
        <taxon>Actinomycetota</taxon>
        <taxon>Acidimicrobiia</taxon>
        <taxon>Acidimicrobiales</taxon>
        <taxon>Iamiaceae</taxon>
        <taxon>Iamia</taxon>
    </lineage>
</organism>
<dbReference type="InterPro" id="IPR036188">
    <property type="entry name" value="FAD/NAD-bd_sf"/>
</dbReference>
<dbReference type="InterPro" id="IPR011777">
    <property type="entry name" value="Geranylgeranyl_Rdtase_fam"/>
</dbReference>
<dbReference type="PRINTS" id="PR00420">
    <property type="entry name" value="RNGMNOXGNASE"/>
</dbReference>
<reference evidence="2" key="1">
    <citation type="submission" date="2023-01" db="EMBL/GenBank/DDBJ databases">
        <title>The diversity of Class Acidimicrobiia in South China Sea sediment environments and the proposal of Iamia marina sp. nov., a novel species of the genus Iamia.</title>
        <authorList>
            <person name="He Y."/>
            <person name="Tian X."/>
        </authorList>
    </citation>
    <scope>NUCLEOTIDE SEQUENCE</scope>
    <source>
        <strain evidence="2">DSM 19957</strain>
    </source>
</reference>
<dbReference type="SUPFAM" id="SSF51905">
    <property type="entry name" value="FAD/NAD(P)-binding domain"/>
    <property type="match status" value="1"/>
</dbReference>
<keyword evidence="3" id="KW-1185">Reference proteome</keyword>
<dbReference type="AlphaFoldDB" id="A0AAE9Y508"/>
<dbReference type="GO" id="GO:0071949">
    <property type="term" value="F:FAD binding"/>
    <property type="evidence" value="ECO:0007669"/>
    <property type="project" value="InterPro"/>
</dbReference>
<dbReference type="InterPro" id="IPR002938">
    <property type="entry name" value="FAD-bd"/>
</dbReference>
<dbReference type="PANTHER" id="PTHR42685">
    <property type="entry name" value="GERANYLGERANYL DIPHOSPHATE REDUCTASE"/>
    <property type="match status" value="1"/>
</dbReference>
<evidence type="ECO:0000313" key="2">
    <source>
        <dbReference type="EMBL" id="WCO66740.1"/>
    </source>
</evidence>
<feature type="domain" description="FAD-binding" evidence="1">
    <location>
        <begin position="10"/>
        <end position="267"/>
    </location>
</feature>
<dbReference type="KEGG" id="ima:PO878_19805"/>
<dbReference type="GO" id="GO:0016628">
    <property type="term" value="F:oxidoreductase activity, acting on the CH-CH group of donors, NAD or NADP as acceptor"/>
    <property type="evidence" value="ECO:0007669"/>
    <property type="project" value="InterPro"/>
</dbReference>
<evidence type="ECO:0000313" key="3">
    <source>
        <dbReference type="Proteomes" id="UP001216390"/>
    </source>
</evidence>
<evidence type="ECO:0000259" key="1">
    <source>
        <dbReference type="Pfam" id="PF01494"/>
    </source>
</evidence>
<protein>
    <submittedName>
        <fullName evidence="2">Geranylgeranyl reductase family protein</fullName>
    </submittedName>
</protein>
<name>A0AAE9Y508_9ACTN</name>
<proteinExistence type="predicted"/>
<dbReference type="Pfam" id="PF01494">
    <property type="entry name" value="FAD_binding_3"/>
    <property type="match status" value="1"/>
</dbReference>
<gene>
    <name evidence="2" type="ORF">PO878_19805</name>
</gene>
<dbReference type="NCBIfam" id="TIGR02032">
    <property type="entry name" value="GG-red-SF"/>
    <property type="match status" value="1"/>
</dbReference>
<dbReference type="InterPro" id="IPR050407">
    <property type="entry name" value="Geranylgeranyl_reductase"/>
</dbReference>